<evidence type="ECO:0000256" key="1">
    <source>
        <dbReference type="ARBA" id="ARBA00004689"/>
    </source>
</evidence>
<proteinExistence type="inferred from homology"/>
<comment type="similarity">
    <text evidence="7">Belongs to the alpha-IPM synthase/homocitrate synthase family.</text>
</comment>
<evidence type="ECO:0000256" key="4">
    <source>
        <dbReference type="ARBA" id="ARBA00022605"/>
    </source>
</evidence>
<dbReference type="Gene3D" id="3.20.20.70">
    <property type="entry name" value="Aldolase class I"/>
    <property type="match status" value="1"/>
</dbReference>
<dbReference type="InterPro" id="IPR002034">
    <property type="entry name" value="AIPM/Hcit_synth_CS"/>
</dbReference>
<dbReference type="GO" id="GO:0009098">
    <property type="term" value="P:L-leucine biosynthetic process"/>
    <property type="evidence" value="ECO:0007669"/>
    <property type="project" value="UniProtKB-KW"/>
</dbReference>
<protein>
    <recommendedName>
        <fullName evidence="2">2-isopropylmalate synthase</fullName>
        <ecNumber evidence="2">2.3.3.13</ecNumber>
    </recommendedName>
</protein>
<dbReference type="PANTHER" id="PTHR10277:SF9">
    <property type="entry name" value="2-ISOPROPYLMALATE SYNTHASE 1, CHLOROPLASTIC-RELATED"/>
    <property type="match status" value="1"/>
</dbReference>
<dbReference type="InterPro" id="IPR050073">
    <property type="entry name" value="2-IPM_HCS-like"/>
</dbReference>
<dbReference type="GO" id="GO:0003852">
    <property type="term" value="F:2-isopropylmalate synthase activity"/>
    <property type="evidence" value="ECO:0007669"/>
    <property type="project" value="UniProtKB-EC"/>
</dbReference>
<comment type="caution">
    <text evidence="9">The sequence shown here is derived from an EMBL/GenBank/DDBJ whole genome shotgun (WGS) entry which is preliminary data.</text>
</comment>
<dbReference type="SUPFAM" id="SSF51569">
    <property type="entry name" value="Aldolase"/>
    <property type="match status" value="1"/>
</dbReference>
<dbReference type="Proteomes" id="UP001229421">
    <property type="component" value="Unassembled WGS sequence"/>
</dbReference>
<dbReference type="PROSITE" id="PS00816">
    <property type="entry name" value="AIPM_HOMOCIT_SYNTH_2"/>
    <property type="match status" value="1"/>
</dbReference>
<reference evidence="9" key="1">
    <citation type="journal article" date="2023" name="bioRxiv">
        <title>Improved chromosome-level genome assembly for marigold (Tagetes erecta).</title>
        <authorList>
            <person name="Jiang F."/>
            <person name="Yuan L."/>
            <person name="Wang S."/>
            <person name="Wang H."/>
            <person name="Xu D."/>
            <person name="Wang A."/>
            <person name="Fan W."/>
        </authorList>
    </citation>
    <scope>NUCLEOTIDE SEQUENCE</scope>
    <source>
        <strain evidence="9">WSJ</strain>
        <tissue evidence="9">Leaf</tissue>
    </source>
</reference>
<dbReference type="Pfam" id="PF00682">
    <property type="entry name" value="HMGL-like"/>
    <property type="match status" value="1"/>
</dbReference>
<dbReference type="EMBL" id="JAUHHV010000010">
    <property type="protein sequence ID" value="KAK1411269.1"/>
    <property type="molecule type" value="Genomic_DNA"/>
</dbReference>
<sequence>MATILSYTPTFNPSKIHDFKSSRSYNTHFKTSLTQRNKISPIASSTRPIYTPNHISDPKYIRILDTTLRDGEQSAGVTFTPNEKLDIARQLAKLGVDVIEAGFPAASEAEMETVKLIAKEVGNANTRENGHVPVICCLARCTRNDIDKAWDAVKYAKFPRILLFIATSDIHMKYKLNMSKMEVIERVRSMVTYVRSLGLNDVEFAAEDASRSERKFLYEILGEAIKAGATTIAINDTVGYSLPGEFGQLITDIRANTPGVDNVIISAHCHNDLGLASANALQGAFSGARQLEVTINGIGERAGNASLEEVVMAVKCREDTLDGLNTGINTQHILMASKMVEEYSGMQVQPHKAIVGANAFAHESGIHQDGMLKNKSTYEIMSPEDIGLQRSNEFGLTLGKHSGRHALKTKLSEHGYDINGKELNDLFRHFKSIVEKKKVFTEDDLVALVSNHDIGACMHI</sequence>
<evidence type="ECO:0000313" key="9">
    <source>
        <dbReference type="EMBL" id="KAK1411269.1"/>
    </source>
</evidence>
<keyword evidence="5 7" id="KW-0808">Transferase</keyword>
<gene>
    <name evidence="9" type="ORF">QVD17_37816</name>
</gene>
<comment type="pathway">
    <text evidence="1">Amino-acid biosynthesis; L-leucine biosynthesis; L-leucine from 3-methyl-2-oxobutanoate: step 1/4.</text>
</comment>
<dbReference type="InterPro" id="IPR013785">
    <property type="entry name" value="Aldolase_TIM"/>
</dbReference>
<keyword evidence="3" id="KW-0432">Leucine biosynthesis</keyword>
<accession>A0AAD8JX22</accession>
<dbReference type="PROSITE" id="PS00815">
    <property type="entry name" value="AIPM_HOMOCIT_SYNTH_1"/>
    <property type="match status" value="1"/>
</dbReference>
<name>A0AAD8JX22_TARER</name>
<dbReference type="Pfam" id="PF22617">
    <property type="entry name" value="HCS_D2"/>
    <property type="match status" value="1"/>
</dbReference>
<evidence type="ECO:0000313" key="10">
    <source>
        <dbReference type="Proteomes" id="UP001229421"/>
    </source>
</evidence>
<dbReference type="PROSITE" id="PS50991">
    <property type="entry name" value="PYR_CT"/>
    <property type="match status" value="1"/>
</dbReference>
<dbReference type="GO" id="GO:0010177">
    <property type="term" value="F:methylthioalkylmalate synthase activity"/>
    <property type="evidence" value="ECO:0007669"/>
    <property type="project" value="UniProtKB-ARBA"/>
</dbReference>
<dbReference type="NCBIfam" id="NF002086">
    <property type="entry name" value="PRK00915.1-3"/>
    <property type="match status" value="1"/>
</dbReference>
<keyword evidence="10" id="KW-1185">Reference proteome</keyword>
<feature type="domain" description="Pyruvate carboxyltransferase" evidence="8">
    <location>
        <begin position="61"/>
        <end position="334"/>
    </location>
</feature>
<evidence type="ECO:0000256" key="6">
    <source>
        <dbReference type="ARBA" id="ARBA00023304"/>
    </source>
</evidence>
<dbReference type="GO" id="GO:0019761">
    <property type="term" value="P:glucosinolate biosynthetic process"/>
    <property type="evidence" value="ECO:0007669"/>
    <property type="project" value="UniProtKB-ARBA"/>
</dbReference>
<dbReference type="GO" id="GO:0009507">
    <property type="term" value="C:chloroplast"/>
    <property type="evidence" value="ECO:0007669"/>
    <property type="project" value="TreeGrafter"/>
</dbReference>
<organism evidence="9 10">
    <name type="scientific">Tagetes erecta</name>
    <name type="common">African marigold</name>
    <dbReference type="NCBI Taxonomy" id="13708"/>
    <lineage>
        <taxon>Eukaryota</taxon>
        <taxon>Viridiplantae</taxon>
        <taxon>Streptophyta</taxon>
        <taxon>Embryophyta</taxon>
        <taxon>Tracheophyta</taxon>
        <taxon>Spermatophyta</taxon>
        <taxon>Magnoliopsida</taxon>
        <taxon>eudicotyledons</taxon>
        <taxon>Gunneridae</taxon>
        <taxon>Pentapetalae</taxon>
        <taxon>asterids</taxon>
        <taxon>campanulids</taxon>
        <taxon>Asterales</taxon>
        <taxon>Asteraceae</taxon>
        <taxon>Asteroideae</taxon>
        <taxon>Heliantheae alliance</taxon>
        <taxon>Tageteae</taxon>
        <taxon>Tagetes</taxon>
    </lineage>
</organism>
<evidence type="ECO:0000256" key="7">
    <source>
        <dbReference type="RuleBase" id="RU003523"/>
    </source>
</evidence>
<evidence type="ECO:0000256" key="3">
    <source>
        <dbReference type="ARBA" id="ARBA00022430"/>
    </source>
</evidence>
<dbReference type="FunFam" id="1.10.238.260:FF:000001">
    <property type="entry name" value="2-isopropylmalate synthase"/>
    <property type="match status" value="1"/>
</dbReference>
<keyword evidence="6" id="KW-0100">Branched-chain amino acid biosynthesis</keyword>
<evidence type="ECO:0000256" key="2">
    <source>
        <dbReference type="ARBA" id="ARBA00012973"/>
    </source>
</evidence>
<dbReference type="FunFam" id="3.20.20.70:FF:000010">
    <property type="entry name" value="2-isopropylmalate synthase"/>
    <property type="match status" value="1"/>
</dbReference>
<dbReference type="PANTHER" id="PTHR10277">
    <property type="entry name" value="HOMOCITRATE SYNTHASE-RELATED"/>
    <property type="match status" value="1"/>
</dbReference>
<dbReference type="CDD" id="cd07940">
    <property type="entry name" value="DRE_TIM_IPMS"/>
    <property type="match status" value="1"/>
</dbReference>
<dbReference type="EC" id="2.3.3.13" evidence="2"/>
<evidence type="ECO:0000259" key="8">
    <source>
        <dbReference type="PROSITE" id="PS50991"/>
    </source>
</evidence>
<dbReference type="InterPro" id="IPR054691">
    <property type="entry name" value="LeuA/HCS_post-cat"/>
</dbReference>
<evidence type="ECO:0000256" key="5">
    <source>
        <dbReference type="ARBA" id="ARBA00022679"/>
    </source>
</evidence>
<keyword evidence="4" id="KW-0028">Amino-acid biosynthesis</keyword>
<dbReference type="AlphaFoldDB" id="A0AAD8JX22"/>
<dbReference type="InterPro" id="IPR000891">
    <property type="entry name" value="PYR_CT"/>
</dbReference>
<dbReference type="Gene3D" id="1.10.238.260">
    <property type="match status" value="1"/>
</dbReference>